<accession>A0A8H4ET00</accession>
<sequence length="171" mass="19654">MKLKSGVDYCQCCLVITLSLMLMTCPILQLAKIVAFNKAGLHLSWIDHFYLILLIILIITILCLACNLHRDDPSSAISIALLVIIMVFILTWYFLLYRYTRITHYEMDIPLLCPAEYNYTSPLVKSACQIRSANLVFMWITGVIFALPFLFALLVWYLQYCPIPFIPFVGC</sequence>
<keyword evidence="3" id="KW-1185">Reference proteome</keyword>
<evidence type="ECO:0000313" key="3">
    <source>
        <dbReference type="Proteomes" id="UP000439903"/>
    </source>
</evidence>
<dbReference type="OrthoDB" id="2345119at2759"/>
<proteinExistence type="predicted"/>
<evidence type="ECO:0000256" key="1">
    <source>
        <dbReference type="SAM" id="Phobius"/>
    </source>
</evidence>
<feature type="transmembrane region" description="Helical" evidence="1">
    <location>
        <begin position="49"/>
        <end position="70"/>
    </location>
</feature>
<feature type="transmembrane region" description="Helical" evidence="1">
    <location>
        <begin position="76"/>
        <end position="97"/>
    </location>
</feature>
<organism evidence="2 3">
    <name type="scientific">Gigaspora margarita</name>
    <dbReference type="NCBI Taxonomy" id="4874"/>
    <lineage>
        <taxon>Eukaryota</taxon>
        <taxon>Fungi</taxon>
        <taxon>Fungi incertae sedis</taxon>
        <taxon>Mucoromycota</taxon>
        <taxon>Glomeromycotina</taxon>
        <taxon>Glomeromycetes</taxon>
        <taxon>Diversisporales</taxon>
        <taxon>Gigasporaceae</taxon>
        <taxon>Gigaspora</taxon>
    </lineage>
</organism>
<dbReference type="Proteomes" id="UP000439903">
    <property type="component" value="Unassembled WGS sequence"/>
</dbReference>
<keyword evidence="1" id="KW-0472">Membrane</keyword>
<dbReference type="EMBL" id="WTPW01000099">
    <property type="protein sequence ID" value="KAF0548128.1"/>
    <property type="molecule type" value="Genomic_DNA"/>
</dbReference>
<keyword evidence="1" id="KW-1133">Transmembrane helix</keyword>
<keyword evidence="1" id="KW-0812">Transmembrane</keyword>
<gene>
    <name evidence="2" type="ORF">F8M41_026341</name>
</gene>
<name>A0A8H4ET00_GIGMA</name>
<evidence type="ECO:0000313" key="2">
    <source>
        <dbReference type="EMBL" id="KAF0548128.1"/>
    </source>
</evidence>
<reference evidence="2 3" key="1">
    <citation type="journal article" date="2019" name="Environ. Microbiol.">
        <title>At the nexus of three kingdoms: the genome of the mycorrhizal fungus Gigaspora margarita provides insights into plant, endobacterial and fungal interactions.</title>
        <authorList>
            <person name="Venice F."/>
            <person name="Ghignone S."/>
            <person name="Salvioli di Fossalunga A."/>
            <person name="Amselem J."/>
            <person name="Novero M."/>
            <person name="Xianan X."/>
            <person name="Sedzielewska Toro K."/>
            <person name="Morin E."/>
            <person name="Lipzen A."/>
            <person name="Grigoriev I.V."/>
            <person name="Henrissat B."/>
            <person name="Martin F.M."/>
            <person name="Bonfante P."/>
        </authorList>
    </citation>
    <scope>NUCLEOTIDE SEQUENCE [LARGE SCALE GENOMIC DNA]</scope>
    <source>
        <strain evidence="2 3">BEG34</strain>
    </source>
</reference>
<dbReference type="AlphaFoldDB" id="A0A8H4ET00"/>
<comment type="caution">
    <text evidence="2">The sequence shown here is derived from an EMBL/GenBank/DDBJ whole genome shotgun (WGS) entry which is preliminary data.</text>
</comment>
<feature type="transmembrane region" description="Helical" evidence="1">
    <location>
        <begin position="135"/>
        <end position="158"/>
    </location>
</feature>
<protein>
    <submittedName>
        <fullName evidence="2">Uncharacterized protein</fullName>
    </submittedName>
</protein>
<feature type="transmembrane region" description="Helical" evidence="1">
    <location>
        <begin position="6"/>
        <end position="28"/>
    </location>
</feature>